<dbReference type="PROSITE" id="PS51257">
    <property type="entry name" value="PROKAR_LIPOPROTEIN"/>
    <property type="match status" value="1"/>
</dbReference>
<dbReference type="InterPro" id="IPR000757">
    <property type="entry name" value="Beta-glucanase-like"/>
</dbReference>
<dbReference type="PROSITE" id="PS51762">
    <property type="entry name" value="GH16_2"/>
    <property type="match status" value="1"/>
</dbReference>
<dbReference type="SUPFAM" id="SSF49899">
    <property type="entry name" value="Concanavalin A-like lectins/glucanases"/>
    <property type="match status" value="1"/>
</dbReference>
<dbReference type="EMBL" id="QRCM01000001">
    <property type="protein sequence ID" value="TXG91844.1"/>
    <property type="molecule type" value="Genomic_DNA"/>
</dbReference>
<protein>
    <submittedName>
        <fullName evidence="4">Glycoside hydrolase</fullName>
    </submittedName>
</protein>
<dbReference type="GO" id="GO:0005975">
    <property type="term" value="P:carbohydrate metabolic process"/>
    <property type="evidence" value="ECO:0007669"/>
    <property type="project" value="InterPro"/>
</dbReference>
<keyword evidence="2" id="KW-0732">Signal</keyword>
<dbReference type="Proteomes" id="UP000471120">
    <property type="component" value="Unassembled WGS sequence"/>
</dbReference>
<dbReference type="Gene3D" id="2.60.120.200">
    <property type="match status" value="1"/>
</dbReference>
<evidence type="ECO:0000313" key="4">
    <source>
        <dbReference type="EMBL" id="TXG91844.1"/>
    </source>
</evidence>
<feature type="chain" id="PRO_5026801515" evidence="2">
    <location>
        <begin position="27"/>
        <end position="300"/>
    </location>
</feature>
<dbReference type="GO" id="GO:0004553">
    <property type="term" value="F:hydrolase activity, hydrolyzing O-glycosyl compounds"/>
    <property type="evidence" value="ECO:0007669"/>
    <property type="project" value="InterPro"/>
</dbReference>
<keyword evidence="4" id="KW-0378">Hydrolase</keyword>
<name>A0A6P2CGE4_9NOCA</name>
<reference evidence="4 5" key="1">
    <citation type="submission" date="2018-07" db="EMBL/GenBank/DDBJ databases">
        <title>Genome sequence of Rhodococcus rhodnii ATCC 35071 from Rhodnius prolixus.</title>
        <authorList>
            <person name="Patel V."/>
            <person name="Vogel K.J."/>
        </authorList>
    </citation>
    <scope>NUCLEOTIDE SEQUENCE [LARGE SCALE GENOMIC DNA]</scope>
    <source>
        <strain evidence="4 5">ATCC 35071</strain>
    </source>
</reference>
<feature type="region of interest" description="Disordered" evidence="1">
    <location>
        <begin position="24"/>
        <end position="45"/>
    </location>
</feature>
<dbReference type="RefSeq" id="WP_081634200.1">
    <property type="nucleotide sequence ID" value="NZ_QRCM01000001.1"/>
</dbReference>
<organism evidence="4 5">
    <name type="scientific">Rhodococcus rhodnii</name>
    <dbReference type="NCBI Taxonomy" id="38312"/>
    <lineage>
        <taxon>Bacteria</taxon>
        <taxon>Bacillati</taxon>
        <taxon>Actinomycetota</taxon>
        <taxon>Actinomycetes</taxon>
        <taxon>Mycobacteriales</taxon>
        <taxon>Nocardiaceae</taxon>
        <taxon>Rhodococcus</taxon>
    </lineage>
</organism>
<sequence>MRRPLATATAAVLGSALLAACAPSSAAPDPDAEKSSADAPVVSAGGVPVPRGDLRGWHQIFTDEFDRAELGDRWGTYEGTPGGNPHSWWDPSMVTLSDGALRLGAERVDGRWITGGVSNYPVTQRYGRWEIRMRADRSEAISYHMLLWPQDENWPPEIDFAESVSPDRTETTAFLHWVDENGENDKDDAEITGRFDEWHTIGVEWLPGLVRYLLDGEVWAEARGDDIVPDVPMWLGLQAEAGACERRLDWGLTPCSGSPDPAAPVVEIDWVTVYAPIESELREMESEGLFEPAPDAAPIG</sequence>
<evidence type="ECO:0000313" key="5">
    <source>
        <dbReference type="Proteomes" id="UP000471120"/>
    </source>
</evidence>
<evidence type="ECO:0000256" key="2">
    <source>
        <dbReference type="SAM" id="SignalP"/>
    </source>
</evidence>
<feature type="domain" description="GH16" evidence="3">
    <location>
        <begin position="42"/>
        <end position="279"/>
    </location>
</feature>
<gene>
    <name evidence="4" type="ORF">DW322_18730</name>
</gene>
<accession>A0A6P2CGE4</accession>
<evidence type="ECO:0000259" key="3">
    <source>
        <dbReference type="PROSITE" id="PS51762"/>
    </source>
</evidence>
<dbReference type="PANTHER" id="PTHR10963">
    <property type="entry name" value="GLYCOSYL HYDROLASE-RELATED"/>
    <property type="match status" value="1"/>
</dbReference>
<evidence type="ECO:0000256" key="1">
    <source>
        <dbReference type="SAM" id="MobiDB-lite"/>
    </source>
</evidence>
<dbReference type="PANTHER" id="PTHR10963:SF60">
    <property type="entry name" value="GRAM-NEGATIVE BACTERIA-BINDING PROTEIN 1-RELATED"/>
    <property type="match status" value="1"/>
</dbReference>
<dbReference type="InterPro" id="IPR013320">
    <property type="entry name" value="ConA-like_dom_sf"/>
</dbReference>
<dbReference type="CDD" id="cd00413">
    <property type="entry name" value="Glyco_hydrolase_16"/>
    <property type="match status" value="1"/>
</dbReference>
<dbReference type="InterPro" id="IPR050546">
    <property type="entry name" value="Glycosyl_Hydrlase_16"/>
</dbReference>
<comment type="caution">
    <text evidence="4">The sequence shown here is derived from an EMBL/GenBank/DDBJ whole genome shotgun (WGS) entry which is preliminary data.</text>
</comment>
<proteinExistence type="predicted"/>
<feature type="signal peptide" evidence="2">
    <location>
        <begin position="1"/>
        <end position="26"/>
    </location>
</feature>
<dbReference type="Pfam" id="PF00722">
    <property type="entry name" value="Glyco_hydro_16"/>
    <property type="match status" value="1"/>
</dbReference>
<dbReference type="AlphaFoldDB" id="A0A6P2CGE4"/>